<dbReference type="EMBL" id="CP095074">
    <property type="protein sequence ID" value="UOQ95057.1"/>
    <property type="molecule type" value="Genomic_DNA"/>
</dbReference>
<protein>
    <submittedName>
        <fullName evidence="3">Glycosyltransferase family 4 protein</fullName>
    </submittedName>
</protein>
<reference evidence="3 4" key="1">
    <citation type="submission" date="2022-04" db="EMBL/GenBank/DDBJ databases">
        <title>Halobacillus sp. isolated from saltern.</title>
        <authorList>
            <person name="Won M."/>
            <person name="Lee C.-M."/>
            <person name="Woen H.-Y."/>
            <person name="Kwon S.-W."/>
        </authorList>
    </citation>
    <scope>NUCLEOTIDE SEQUENCE [LARGE SCALE GENOMIC DNA]</scope>
    <source>
        <strain evidence="3 4">SSTM10-2</strain>
    </source>
</reference>
<dbReference type="Gene3D" id="3.40.50.2000">
    <property type="entry name" value="Glycogen Phosphorylase B"/>
    <property type="match status" value="2"/>
</dbReference>
<dbReference type="Pfam" id="PF13439">
    <property type="entry name" value="Glyco_transf_4"/>
    <property type="match status" value="1"/>
</dbReference>
<feature type="domain" description="Glycosyltransferase subfamily 4-like N-terminal" evidence="2">
    <location>
        <begin position="24"/>
        <end position="169"/>
    </location>
</feature>
<evidence type="ECO:0000313" key="3">
    <source>
        <dbReference type="EMBL" id="UOQ95057.1"/>
    </source>
</evidence>
<evidence type="ECO:0000259" key="1">
    <source>
        <dbReference type="Pfam" id="PF00534"/>
    </source>
</evidence>
<dbReference type="PANTHER" id="PTHR12526:SF630">
    <property type="entry name" value="GLYCOSYLTRANSFERASE"/>
    <property type="match status" value="1"/>
</dbReference>
<gene>
    <name evidence="3" type="ORF">MUO14_09070</name>
</gene>
<dbReference type="Proteomes" id="UP000831880">
    <property type="component" value="Chromosome"/>
</dbReference>
<dbReference type="InterPro" id="IPR028098">
    <property type="entry name" value="Glyco_trans_4-like_N"/>
</dbReference>
<organism evidence="3 4">
    <name type="scientific">Halobacillus shinanisalinarum</name>
    <dbReference type="NCBI Taxonomy" id="2932258"/>
    <lineage>
        <taxon>Bacteria</taxon>
        <taxon>Bacillati</taxon>
        <taxon>Bacillota</taxon>
        <taxon>Bacilli</taxon>
        <taxon>Bacillales</taxon>
        <taxon>Bacillaceae</taxon>
        <taxon>Halobacillus</taxon>
    </lineage>
</organism>
<dbReference type="SUPFAM" id="SSF53756">
    <property type="entry name" value="UDP-Glycosyltransferase/glycogen phosphorylase"/>
    <property type="match status" value="1"/>
</dbReference>
<dbReference type="Pfam" id="PF00534">
    <property type="entry name" value="Glycos_transf_1"/>
    <property type="match status" value="1"/>
</dbReference>
<name>A0ABY4H641_9BACI</name>
<sequence length="383" mass="43255">MNKNKIIHMVTVSKSLELMRGQLKFLQENGFNVGIISSPGIELDDLEVRDRISVKMEREISIIRDLKSLLKLIYILAKEKPFILNTGTPKAGLLGVIAAYITRVPNRIYTLRGLKLETAKGLKKRMLWITEKIACFLATDVICISPSLRDEAIKLGLVKKSKTIILGNGSSNGIAVENYPEPPRVKDKVNEIKENLEIKSSDFVIGFVGRIVKDKGVNELVEAFKQLEENNKNIKLLMLGSFENGDPIKSTTRSEIENNKNIIHVGYIKNPSIYYYVMNIFILPTYREGFGNVNIQAQAAQVPVITTDATGTIDTVIDGKTGLIVPIENVSQIIDKINYLMLNENSRMEMGIKGREMVLYNYDSKLIWREMINLYNRMANKNL</sequence>
<proteinExistence type="predicted"/>
<dbReference type="InterPro" id="IPR001296">
    <property type="entry name" value="Glyco_trans_1"/>
</dbReference>
<dbReference type="RefSeq" id="WP_244754912.1">
    <property type="nucleotide sequence ID" value="NZ_CP095074.1"/>
</dbReference>
<evidence type="ECO:0000313" key="4">
    <source>
        <dbReference type="Proteomes" id="UP000831880"/>
    </source>
</evidence>
<keyword evidence="4" id="KW-1185">Reference proteome</keyword>
<feature type="domain" description="Glycosyl transferase family 1" evidence="1">
    <location>
        <begin position="190"/>
        <end position="356"/>
    </location>
</feature>
<accession>A0ABY4H641</accession>
<evidence type="ECO:0000259" key="2">
    <source>
        <dbReference type="Pfam" id="PF13439"/>
    </source>
</evidence>
<dbReference type="CDD" id="cd03808">
    <property type="entry name" value="GT4_CapM-like"/>
    <property type="match status" value="1"/>
</dbReference>
<dbReference type="PANTHER" id="PTHR12526">
    <property type="entry name" value="GLYCOSYLTRANSFERASE"/>
    <property type="match status" value="1"/>
</dbReference>